<name>R7UK10_CAPTE</name>
<dbReference type="PANTHER" id="PTHR13318">
    <property type="entry name" value="PARTNER OF PAIRED, ISOFORM B-RELATED"/>
    <property type="match status" value="1"/>
</dbReference>
<sequence length="497" mass="55528">MDLEIMTSQANHKELSTFFEKFGCVSSCEILRERKRPHGSQGIGFITFQEETTADRVLSASEDDLCFRMRVLQLEPAKQKIKVAQMAKGAAIRSPQEEQRREVEGSLLHLHELPEEILIHIFTFLPLRCVLQNARGLDDSLVLALLKKCGPNLRSLNLDISLKLCPGVGEDGLWWLFKECDRLKAISLDGNKRLTGKCFHVLRGGAESLVLSNCIQLRDVGLEKISLRCKQMLKKIDLSHCYTISDTGLNILIEHCKLLEVVGLEALSPVSVSSSCLRNLGTLPNLQELYLRDNAMVDDQVVKAISEGCAQLRILDLQCCNRSVTDLSMESLSWLQHLQELTISYLHLVHDSGLCLLSSIQTLRKLVARGCGGITNEGVRAITKDCAELQFLDISGCLQLNESILTQDTLLKRGQRDLHLTLVIGGTGVQTSVFQPLPSFLTFDAMDLSRHNLILDHQTESLEFLSSDSEDEFEVVGDYDDFLAADDPLQAEEFEMS</sequence>
<keyword evidence="5" id="KW-1185">Reference proteome</keyword>
<organism evidence="3">
    <name type="scientific">Capitella teleta</name>
    <name type="common">Polychaete worm</name>
    <dbReference type="NCBI Taxonomy" id="283909"/>
    <lineage>
        <taxon>Eukaryota</taxon>
        <taxon>Metazoa</taxon>
        <taxon>Spiralia</taxon>
        <taxon>Lophotrochozoa</taxon>
        <taxon>Annelida</taxon>
        <taxon>Polychaeta</taxon>
        <taxon>Sedentaria</taxon>
        <taxon>Scolecida</taxon>
        <taxon>Capitellidae</taxon>
        <taxon>Capitella</taxon>
    </lineage>
</organism>
<dbReference type="PROSITE" id="PS50102">
    <property type="entry name" value="RRM"/>
    <property type="match status" value="1"/>
</dbReference>
<evidence type="ECO:0000313" key="4">
    <source>
        <dbReference type="EnsemblMetazoa" id="CapteP219584"/>
    </source>
</evidence>
<evidence type="ECO:0000256" key="1">
    <source>
        <dbReference type="PROSITE-ProRule" id="PRU00176"/>
    </source>
</evidence>
<evidence type="ECO:0000313" key="3">
    <source>
        <dbReference type="EMBL" id="ELU04133.1"/>
    </source>
</evidence>
<evidence type="ECO:0000259" key="2">
    <source>
        <dbReference type="PROSITE" id="PS50102"/>
    </source>
</evidence>
<dbReference type="SMART" id="SM00367">
    <property type="entry name" value="LRR_CC"/>
    <property type="match status" value="5"/>
</dbReference>
<proteinExistence type="predicted"/>
<dbReference type="EMBL" id="KB302615">
    <property type="protein sequence ID" value="ELU04133.1"/>
    <property type="molecule type" value="Genomic_DNA"/>
</dbReference>
<dbReference type="OMA" id="IAFQHTS"/>
<dbReference type="InterPro" id="IPR035979">
    <property type="entry name" value="RBD_domain_sf"/>
</dbReference>
<dbReference type="EMBL" id="AMQN01001459">
    <property type="status" value="NOT_ANNOTATED_CDS"/>
    <property type="molecule type" value="Genomic_DNA"/>
</dbReference>
<dbReference type="InterPro" id="IPR000504">
    <property type="entry name" value="RRM_dom"/>
</dbReference>
<dbReference type="Gene3D" id="3.80.10.10">
    <property type="entry name" value="Ribonuclease Inhibitor"/>
    <property type="match status" value="2"/>
</dbReference>
<dbReference type="SUPFAM" id="SSF54928">
    <property type="entry name" value="RNA-binding domain, RBD"/>
    <property type="match status" value="1"/>
</dbReference>
<keyword evidence="1" id="KW-0694">RNA-binding</keyword>
<dbReference type="GO" id="GO:0019005">
    <property type="term" value="C:SCF ubiquitin ligase complex"/>
    <property type="evidence" value="ECO:0007669"/>
    <property type="project" value="TreeGrafter"/>
</dbReference>
<reference evidence="4" key="3">
    <citation type="submission" date="2015-06" db="UniProtKB">
        <authorList>
            <consortium name="EnsemblMetazoa"/>
        </authorList>
    </citation>
    <scope>IDENTIFICATION</scope>
</reference>
<reference evidence="5" key="1">
    <citation type="submission" date="2012-12" db="EMBL/GenBank/DDBJ databases">
        <authorList>
            <person name="Hellsten U."/>
            <person name="Grimwood J."/>
            <person name="Chapman J.A."/>
            <person name="Shapiro H."/>
            <person name="Aerts A."/>
            <person name="Otillar R.P."/>
            <person name="Terry A.Y."/>
            <person name="Boore J.L."/>
            <person name="Simakov O."/>
            <person name="Marletaz F."/>
            <person name="Cho S.-J."/>
            <person name="Edsinger-Gonzales E."/>
            <person name="Havlak P."/>
            <person name="Kuo D.-H."/>
            <person name="Larsson T."/>
            <person name="Lv J."/>
            <person name="Arendt D."/>
            <person name="Savage R."/>
            <person name="Osoegawa K."/>
            <person name="de Jong P."/>
            <person name="Lindberg D.R."/>
            <person name="Seaver E.C."/>
            <person name="Weisblat D.A."/>
            <person name="Putnam N.H."/>
            <person name="Grigoriev I.V."/>
            <person name="Rokhsar D.S."/>
        </authorList>
    </citation>
    <scope>NUCLEOTIDE SEQUENCE</scope>
    <source>
        <strain evidence="5">I ESC-2004</strain>
    </source>
</reference>
<evidence type="ECO:0000313" key="5">
    <source>
        <dbReference type="Proteomes" id="UP000014760"/>
    </source>
</evidence>
<gene>
    <name evidence="3" type="ORF">CAPTEDRAFT_219584</name>
</gene>
<accession>R7UK10</accession>
<dbReference type="GO" id="GO:0003723">
    <property type="term" value="F:RNA binding"/>
    <property type="evidence" value="ECO:0007669"/>
    <property type="project" value="UniProtKB-UniRule"/>
</dbReference>
<dbReference type="Gene3D" id="3.30.70.330">
    <property type="match status" value="1"/>
</dbReference>
<dbReference type="EnsemblMetazoa" id="CapteT219584">
    <property type="protein sequence ID" value="CapteP219584"/>
    <property type="gene ID" value="CapteG219584"/>
</dbReference>
<dbReference type="GO" id="GO:0031146">
    <property type="term" value="P:SCF-dependent proteasomal ubiquitin-dependent protein catabolic process"/>
    <property type="evidence" value="ECO:0007669"/>
    <property type="project" value="TreeGrafter"/>
</dbReference>
<reference evidence="3 5" key="2">
    <citation type="journal article" date="2013" name="Nature">
        <title>Insights into bilaterian evolution from three spiralian genomes.</title>
        <authorList>
            <person name="Simakov O."/>
            <person name="Marletaz F."/>
            <person name="Cho S.J."/>
            <person name="Edsinger-Gonzales E."/>
            <person name="Havlak P."/>
            <person name="Hellsten U."/>
            <person name="Kuo D.H."/>
            <person name="Larsson T."/>
            <person name="Lv J."/>
            <person name="Arendt D."/>
            <person name="Savage R."/>
            <person name="Osoegawa K."/>
            <person name="de Jong P."/>
            <person name="Grimwood J."/>
            <person name="Chapman J.A."/>
            <person name="Shapiro H."/>
            <person name="Aerts A."/>
            <person name="Otillar R.P."/>
            <person name="Terry A.Y."/>
            <person name="Boore J.L."/>
            <person name="Grigoriev I.V."/>
            <person name="Lindberg D.R."/>
            <person name="Seaver E.C."/>
            <person name="Weisblat D.A."/>
            <person name="Putnam N.H."/>
            <person name="Rokhsar D.S."/>
        </authorList>
    </citation>
    <scope>NUCLEOTIDE SEQUENCE</scope>
    <source>
        <strain evidence="3 5">I ESC-2004</strain>
    </source>
</reference>
<dbReference type="InterPro" id="IPR012677">
    <property type="entry name" value="Nucleotide-bd_a/b_plait_sf"/>
</dbReference>
<dbReference type="PANTHER" id="PTHR13318:SF247">
    <property type="entry name" value="GH16156P"/>
    <property type="match status" value="1"/>
</dbReference>
<dbReference type="Pfam" id="PF00076">
    <property type="entry name" value="RRM_1"/>
    <property type="match status" value="1"/>
</dbReference>
<dbReference type="InterPro" id="IPR006553">
    <property type="entry name" value="Leu-rich_rpt_Cys-con_subtyp"/>
</dbReference>
<dbReference type="SUPFAM" id="SSF52047">
    <property type="entry name" value="RNI-like"/>
    <property type="match status" value="1"/>
</dbReference>
<feature type="domain" description="RRM" evidence="2">
    <location>
        <begin position="1"/>
        <end position="79"/>
    </location>
</feature>
<dbReference type="AlphaFoldDB" id="R7UK10"/>
<dbReference type="OrthoDB" id="549243at2759"/>
<dbReference type="InterPro" id="IPR032675">
    <property type="entry name" value="LRR_dom_sf"/>
</dbReference>
<dbReference type="STRING" id="283909.R7UK10"/>
<dbReference type="Proteomes" id="UP000014760">
    <property type="component" value="Unassembled WGS sequence"/>
</dbReference>
<protein>
    <recommendedName>
        <fullName evidence="2">RRM domain-containing protein</fullName>
    </recommendedName>
</protein>
<dbReference type="HOGENOM" id="CLU_548890_0_0_1"/>